<comment type="caution">
    <text evidence="1">The sequence shown here is derived from an EMBL/GenBank/DDBJ whole genome shotgun (WGS) entry which is preliminary data.</text>
</comment>
<dbReference type="EMBL" id="JANPWB010000015">
    <property type="protein sequence ID" value="KAJ1093402.1"/>
    <property type="molecule type" value="Genomic_DNA"/>
</dbReference>
<dbReference type="AlphaFoldDB" id="A0AAV7LPC4"/>
<sequence>MDWPEGKPDFPGPIETGLGLDLKVAAPTEAGGKERVDCQCREPDRGWTVRLGRPWPVGGTRSGEDCAAWLLTGPGRGCAPSCFGRHVWHGAKRATQLRVRRLGFAQGAGVDRVPWSGRLARWWRA</sequence>
<dbReference type="Proteomes" id="UP001066276">
    <property type="component" value="Chromosome 11"/>
</dbReference>
<proteinExistence type="predicted"/>
<protein>
    <submittedName>
        <fullName evidence="1">Uncharacterized protein</fullName>
    </submittedName>
</protein>
<reference evidence="1" key="1">
    <citation type="journal article" date="2022" name="bioRxiv">
        <title>Sequencing and chromosome-scale assembly of the giantPleurodeles waltlgenome.</title>
        <authorList>
            <person name="Brown T."/>
            <person name="Elewa A."/>
            <person name="Iarovenko S."/>
            <person name="Subramanian E."/>
            <person name="Araus A.J."/>
            <person name="Petzold A."/>
            <person name="Susuki M."/>
            <person name="Suzuki K.-i.T."/>
            <person name="Hayashi T."/>
            <person name="Toyoda A."/>
            <person name="Oliveira C."/>
            <person name="Osipova E."/>
            <person name="Leigh N.D."/>
            <person name="Simon A."/>
            <person name="Yun M.H."/>
        </authorList>
    </citation>
    <scope>NUCLEOTIDE SEQUENCE</scope>
    <source>
        <strain evidence="1">20211129_DDA</strain>
        <tissue evidence="1">Liver</tissue>
    </source>
</reference>
<name>A0AAV7LPC4_PLEWA</name>
<evidence type="ECO:0000313" key="2">
    <source>
        <dbReference type="Proteomes" id="UP001066276"/>
    </source>
</evidence>
<organism evidence="1 2">
    <name type="scientific">Pleurodeles waltl</name>
    <name type="common">Iberian ribbed newt</name>
    <dbReference type="NCBI Taxonomy" id="8319"/>
    <lineage>
        <taxon>Eukaryota</taxon>
        <taxon>Metazoa</taxon>
        <taxon>Chordata</taxon>
        <taxon>Craniata</taxon>
        <taxon>Vertebrata</taxon>
        <taxon>Euteleostomi</taxon>
        <taxon>Amphibia</taxon>
        <taxon>Batrachia</taxon>
        <taxon>Caudata</taxon>
        <taxon>Salamandroidea</taxon>
        <taxon>Salamandridae</taxon>
        <taxon>Pleurodelinae</taxon>
        <taxon>Pleurodeles</taxon>
    </lineage>
</organism>
<gene>
    <name evidence="1" type="ORF">NDU88_006503</name>
</gene>
<evidence type="ECO:0000313" key="1">
    <source>
        <dbReference type="EMBL" id="KAJ1093402.1"/>
    </source>
</evidence>
<accession>A0AAV7LPC4</accession>
<keyword evidence="2" id="KW-1185">Reference proteome</keyword>